<dbReference type="InterPro" id="IPR029058">
    <property type="entry name" value="AB_hydrolase_fold"/>
</dbReference>
<dbReference type="EMBL" id="JAPWDS010000002">
    <property type="protein sequence ID" value="KAJ5514828.1"/>
    <property type="molecule type" value="Genomic_DNA"/>
</dbReference>
<dbReference type="AlphaFoldDB" id="A0A9W9Y342"/>
<dbReference type="Gene3D" id="3.40.50.1820">
    <property type="entry name" value="alpha/beta hydrolase"/>
    <property type="match status" value="1"/>
</dbReference>
<keyword evidence="4" id="KW-1185">Reference proteome</keyword>
<evidence type="ECO:0000313" key="3">
    <source>
        <dbReference type="EMBL" id="KAJ5514828.1"/>
    </source>
</evidence>
<sequence>MSVTHVFKVVDGLSLEIDVLSPPTKDENAPVLLHFHGGFLFLGEKTTFPPHWLIDACQKRGWTYATASYRLLPEASGLKILQDAVDAVNWVYANISKRVIIAGSSAGGYLALAATAHAATPRPLALLSIYGMMDSSSERYIHPGRPLVAPVEDEAGALKEIEDAMRDDAIDGYAFPANPPADRRFGWIRALHQAAQYPDVLTRKAGLAARIAGEGTGVISVEDRVLFPVKFGLSKDFPPTVLVHGDADELVGIEQSVAVAGALEGLGVDVAFERAVGQAHGFEAKEAIDLDGDEVVGNKTVIDPLRRVIAHLERHVQGC</sequence>
<evidence type="ECO:0000256" key="1">
    <source>
        <dbReference type="ARBA" id="ARBA00022801"/>
    </source>
</evidence>
<proteinExistence type="predicted"/>
<dbReference type="Proteomes" id="UP001149954">
    <property type="component" value="Unassembled WGS sequence"/>
</dbReference>
<evidence type="ECO:0000313" key="4">
    <source>
        <dbReference type="Proteomes" id="UP001149954"/>
    </source>
</evidence>
<dbReference type="InterPro" id="IPR050300">
    <property type="entry name" value="GDXG_lipolytic_enzyme"/>
</dbReference>
<dbReference type="PANTHER" id="PTHR48081:SF3">
    <property type="entry name" value="ALPHA_BETA HYDROLASE FOLD-3 DOMAIN-CONTAINING PROTEIN"/>
    <property type="match status" value="1"/>
</dbReference>
<reference evidence="3" key="1">
    <citation type="submission" date="2022-12" db="EMBL/GenBank/DDBJ databases">
        <authorList>
            <person name="Petersen C."/>
        </authorList>
    </citation>
    <scope>NUCLEOTIDE SEQUENCE</scope>
    <source>
        <strain evidence="3">IBT 29495</strain>
    </source>
</reference>
<gene>
    <name evidence="3" type="ORF">N7463_004380</name>
</gene>
<dbReference type="PANTHER" id="PTHR48081">
    <property type="entry name" value="AB HYDROLASE SUPERFAMILY PROTEIN C4A8.06C"/>
    <property type="match status" value="1"/>
</dbReference>
<organism evidence="3 4">
    <name type="scientific">Penicillium fimorum</name>
    <dbReference type="NCBI Taxonomy" id="1882269"/>
    <lineage>
        <taxon>Eukaryota</taxon>
        <taxon>Fungi</taxon>
        <taxon>Dikarya</taxon>
        <taxon>Ascomycota</taxon>
        <taxon>Pezizomycotina</taxon>
        <taxon>Eurotiomycetes</taxon>
        <taxon>Eurotiomycetidae</taxon>
        <taxon>Eurotiales</taxon>
        <taxon>Aspergillaceae</taxon>
        <taxon>Penicillium</taxon>
    </lineage>
</organism>
<reference evidence="3" key="2">
    <citation type="journal article" date="2023" name="IMA Fungus">
        <title>Comparative genomic study of the Penicillium genus elucidates a diverse pangenome and 15 lateral gene transfer events.</title>
        <authorList>
            <person name="Petersen C."/>
            <person name="Sorensen T."/>
            <person name="Nielsen M.R."/>
            <person name="Sondergaard T.E."/>
            <person name="Sorensen J.L."/>
            <person name="Fitzpatrick D.A."/>
            <person name="Frisvad J.C."/>
            <person name="Nielsen K.L."/>
        </authorList>
    </citation>
    <scope>NUCLEOTIDE SEQUENCE</scope>
    <source>
        <strain evidence="3">IBT 29495</strain>
    </source>
</reference>
<dbReference type="GO" id="GO:0017000">
    <property type="term" value="P:antibiotic biosynthetic process"/>
    <property type="evidence" value="ECO:0007669"/>
    <property type="project" value="UniProtKB-ARBA"/>
</dbReference>
<accession>A0A9W9Y342</accession>
<dbReference type="OrthoDB" id="19653at2759"/>
<dbReference type="Pfam" id="PF07859">
    <property type="entry name" value="Abhydrolase_3"/>
    <property type="match status" value="1"/>
</dbReference>
<protein>
    <submittedName>
        <fullName evidence="3">Alpha/beta hydrolase fold-3</fullName>
    </submittedName>
</protein>
<comment type="caution">
    <text evidence="3">The sequence shown here is derived from an EMBL/GenBank/DDBJ whole genome shotgun (WGS) entry which is preliminary data.</text>
</comment>
<keyword evidence="1 3" id="KW-0378">Hydrolase</keyword>
<dbReference type="GO" id="GO:0016787">
    <property type="term" value="F:hydrolase activity"/>
    <property type="evidence" value="ECO:0007669"/>
    <property type="project" value="UniProtKB-KW"/>
</dbReference>
<dbReference type="GO" id="GO:0072330">
    <property type="term" value="P:monocarboxylic acid biosynthetic process"/>
    <property type="evidence" value="ECO:0007669"/>
    <property type="project" value="UniProtKB-ARBA"/>
</dbReference>
<dbReference type="SUPFAM" id="SSF53474">
    <property type="entry name" value="alpha/beta-Hydrolases"/>
    <property type="match status" value="1"/>
</dbReference>
<dbReference type="InterPro" id="IPR013094">
    <property type="entry name" value="AB_hydrolase_3"/>
</dbReference>
<feature type="domain" description="Alpha/beta hydrolase fold-3" evidence="2">
    <location>
        <begin position="32"/>
        <end position="139"/>
    </location>
</feature>
<name>A0A9W9Y342_9EURO</name>
<evidence type="ECO:0000259" key="2">
    <source>
        <dbReference type="Pfam" id="PF07859"/>
    </source>
</evidence>